<proteinExistence type="predicted"/>
<protein>
    <submittedName>
        <fullName evidence="1">Uncharacterized protein</fullName>
    </submittedName>
</protein>
<sequence>MEPLRPEPPAHIEDTKRTRANPPVSKEAPGQMLGRQPTATALSSDDQNPSIASKSSSSDASSMSSFSRMFHGVPDTRLLDFAKRRKKSREDEHHVAIPKTPPKQSLVRTPPIARGAKAPMRPAPPEHTKSTPRLPSQAKYRHLKVQSESEIISNPSIPENPLSQEQPQDRRHSETVDWSQRRKLSISTDEGDALHHFEPGPPSKESTVVFTIKKPQRPTTYRSLSSNVLFGSKGSSKNPSMTAEAKSGSTGPVPTPVAVHAPIITPPHSEPLAKDTHKKRKRSFIFWRSSSGDGKLEANEKHKALPPVHGVPAGLVSLPTTPAAIPTSLLHHAQPSSFAAEARKVTQSPSAKAVGKHPMIEEYFSDVRGPRSKHHRGASSAIDDDIMEAPTSDLLKPAIGPMSAPVASSEKEWFRVKVDDIPRGAESSDSEDNVQDKDRFHWDVPEHLPGSPLCPLSPKHKAGGKGICVYHGRQKSKAGGGSLKEMLMDKPQKKDKLESWLGGGFSV</sequence>
<dbReference type="Proteomes" id="UP001186974">
    <property type="component" value="Unassembled WGS sequence"/>
</dbReference>
<gene>
    <name evidence="1" type="ORF">LTS18_007863</name>
</gene>
<evidence type="ECO:0000313" key="2">
    <source>
        <dbReference type="Proteomes" id="UP001186974"/>
    </source>
</evidence>
<organism evidence="1 2">
    <name type="scientific">Coniosporium uncinatum</name>
    <dbReference type="NCBI Taxonomy" id="93489"/>
    <lineage>
        <taxon>Eukaryota</taxon>
        <taxon>Fungi</taxon>
        <taxon>Dikarya</taxon>
        <taxon>Ascomycota</taxon>
        <taxon>Pezizomycotina</taxon>
        <taxon>Dothideomycetes</taxon>
        <taxon>Dothideomycetes incertae sedis</taxon>
        <taxon>Coniosporium</taxon>
    </lineage>
</organism>
<keyword evidence="2" id="KW-1185">Reference proteome</keyword>
<name>A0ACC3E035_9PEZI</name>
<reference evidence="1" key="1">
    <citation type="submission" date="2024-09" db="EMBL/GenBank/DDBJ databases">
        <title>Black Yeasts Isolated from many extreme environments.</title>
        <authorList>
            <person name="Coleine C."/>
            <person name="Stajich J.E."/>
            <person name="Selbmann L."/>
        </authorList>
    </citation>
    <scope>NUCLEOTIDE SEQUENCE</scope>
    <source>
        <strain evidence="1">CCFEE 5737</strain>
    </source>
</reference>
<evidence type="ECO:0000313" key="1">
    <source>
        <dbReference type="EMBL" id="KAK3082307.1"/>
    </source>
</evidence>
<dbReference type="EMBL" id="JAWDJW010000002">
    <property type="protein sequence ID" value="KAK3082307.1"/>
    <property type="molecule type" value="Genomic_DNA"/>
</dbReference>
<comment type="caution">
    <text evidence="1">The sequence shown here is derived from an EMBL/GenBank/DDBJ whole genome shotgun (WGS) entry which is preliminary data.</text>
</comment>
<accession>A0ACC3E035</accession>